<dbReference type="InterPro" id="IPR012338">
    <property type="entry name" value="Beta-lactam/transpept-like"/>
</dbReference>
<comment type="subunit">
    <text evidence="2">Homotetramer.</text>
</comment>
<gene>
    <name evidence="7" type="ORF">GCK32_014442</name>
</gene>
<comment type="caution">
    <text evidence="7">The sequence shown here is derived from an EMBL/GenBank/DDBJ whole genome shotgun (WGS) entry which is preliminary data.</text>
</comment>
<evidence type="ECO:0000256" key="3">
    <source>
        <dbReference type="ARBA" id="ARBA00012918"/>
    </source>
</evidence>
<dbReference type="Gene3D" id="3.40.710.10">
    <property type="entry name" value="DD-peptidase/beta-lactamase superfamily"/>
    <property type="match status" value="1"/>
</dbReference>
<reference evidence="7 8" key="1">
    <citation type="submission" date="2019-10" db="EMBL/GenBank/DDBJ databases">
        <title>Assembly and Annotation for the nematode Trichostrongylus colubriformis.</title>
        <authorList>
            <person name="Martin J."/>
        </authorList>
    </citation>
    <scope>NUCLEOTIDE SEQUENCE [LARGE SCALE GENOMIC DNA]</scope>
    <source>
        <strain evidence="7">G859</strain>
        <tissue evidence="7">Whole worm</tissue>
    </source>
</reference>
<dbReference type="Pfam" id="PF12796">
    <property type="entry name" value="Ank_2"/>
    <property type="match status" value="1"/>
</dbReference>
<evidence type="ECO:0000256" key="5">
    <source>
        <dbReference type="ARBA" id="ARBA00049534"/>
    </source>
</evidence>
<dbReference type="PROSITE" id="PS50088">
    <property type="entry name" value="ANK_REPEAT"/>
    <property type="match status" value="1"/>
</dbReference>
<dbReference type="PANTHER" id="PTHR12544">
    <property type="entry name" value="GLUTAMINASE"/>
    <property type="match status" value="1"/>
</dbReference>
<evidence type="ECO:0000256" key="4">
    <source>
        <dbReference type="ARBA" id="ARBA00022801"/>
    </source>
</evidence>
<dbReference type="GO" id="GO:0006537">
    <property type="term" value="P:glutamate biosynthetic process"/>
    <property type="evidence" value="ECO:0007669"/>
    <property type="project" value="TreeGrafter"/>
</dbReference>
<name>A0AAN8FC21_TRICO</name>
<keyword evidence="6" id="KW-0040">ANK repeat</keyword>
<dbReference type="PROSITE" id="PS50297">
    <property type="entry name" value="ANK_REP_REGION"/>
    <property type="match status" value="1"/>
</dbReference>
<dbReference type="InterPro" id="IPR036770">
    <property type="entry name" value="Ankyrin_rpt-contain_sf"/>
</dbReference>
<dbReference type="InterPro" id="IPR015868">
    <property type="entry name" value="Glutaminase"/>
</dbReference>
<accession>A0AAN8FC21</accession>
<evidence type="ECO:0000313" key="7">
    <source>
        <dbReference type="EMBL" id="KAK5975982.1"/>
    </source>
</evidence>
<dbReference type="AlphaFoldDB" id="A0AAN8FC21"/>
<dbReference type="SMART" id="SM00248">
    <property type="entry name" value="ANK"/>
    <property type="match status" value="2"/>
</dbReference>
<dbReference type="SUPFAM" id="SSF56601">
    <property type="entry name" value="beta-lactamase/transpeptidase-like"/>
    <property type="match status" value="1"/>
</dbReference>
<dbReference type="Pfam" id="PF04960">
    <property type="entry name" value="Glutaminase"/>
    <property type="match status" value="1"/>
</dbReference>
<dbReference type="GO" id="GO:0004359">
    <property type="term" value="F:glutaminase activity"/>
    <property type="evidence" value="ECO:0007669"/>
    <property type="project" value="UniProtKB-EC"/>
</dbReference>
<dbReference type="PANTHER" id="PTHR12544:SF29">
    <property type="entry name" value="GLUTAMINASE"/>
    <property type="match status" value="1"/>
</dbReference>
<evidence type="ECO:0000256" key="6">
    <source>
        <dbReference type="PROSITE-ProRule" id="PRU00023"/>
    </source>
</evidence>
<evidence type="ECO:0000256" key="1">
    <source>
        <dbReference type="ARBA" id="ARBA00011076"/>
    </source>
</evidence>
<dbReference type="GO" id="GO:0006543">
    <property type="term" value="P:L-glutamine catabolic process"/>
    <property type="evidence" value="ECO:0007669"/>
    <property type="project" value="TreeGrafter"/>
</dbReference>
<evidence type="ECO:0000256" key="2">
    <source>
        <dbReference type="ARBA" id="ARBA00011881"/>
    </source>
</evidence>
<dbReference type="EC" id="3.5.1.2" evidence="3"/>
<dbReference type="Proteomes" id="UP001331761">
    <property type="component" value="Unassembled WGS sequence"/>
</dbReference>
<organism evidence="7 8">
    <name type="scientific">Trichostrongylus colubriformis</name>
    <name type="common">Black scour worm</name>
    <dbReference type="NCBI Taxonomy" id="6319"/>
    <lineage>
        <taxon>Eukaryota</taxon>
        <taxon>Metazoa</taxon>
        <taxon>Ecdysozoa</taxon>
        <taxon>Nematoda</taxon>
        <taxon>Chromadorea</taxon>
        <taxon>Rhabditida</taxon>
        <taxon>Rhabditina</taxon>
        <taxon>Rhabditomorpha</taxon>
        <taxon>Strongyloidea</taxon>
        <taxon>Trichostrongylidae</taxon>
        <taxon>Trichostrongylus</taxon>
    </lineage>
</organism>
<keyword evidence="4" id="KW-0378">Hydrolase</keyword>
<protein>
    <recommendedName>
        <fullName evidence="3">glutaminase</fullName>
        <ecNumber evidence="3">3.5.1.2</ecNumber>
    </recommendedName>
</protein>
<comment type="similarity">
    <text evidence="1">Belongs to the glutaminase family.</text>
</comment>
<evidence type="ECO:0000313" key="8">
    <source>
        <dbReference type="Proteomes" id="UP001331761"/>
    </source>
</evidence>
<proteinExistence type="inferred from homology"/>
<dbReference type="Gene3D" id="1.25.40.20">
    <property type="entry name" value="Ankyrin repeat-containing domain"/>
    <property type="match status" value="1"/>
</dbReference>
<sequence length="363" mass="40304">MQLISQALRNHLIIPSWGEFCGKVKAIFEECSHIKDGNVATYIPQLARQNPDIWGLSICTIDGQRVSFGDSKVPFCVQSVSKAFNYAIVSSDLGADFVHSYVGHEPSGRLFNEICLDANGKPHNPLINAGAIIVTSLIRNHLTMADRFDFVLNEYRKLAGGEHVGFNNATNPLPSLILFYSPLPTLGVLFGWCRTAVLSGGSLFSVSLLLKKGLREELDLYFQLCSLETNCDTAAVMAATLANGDSKKHDPRRRIGNRDTEIVVSLLFAAKYGDFDVVRRMYLQGTNLEMADYDGRTALHVAAAEGHMHLVKFFVNVAKVNHQPRDRYGNEYTAVRDCLDKNYTTICTFVIVHRSLVPPTFVN</sequence>
<dbReference type="InterPro" id="IPR002110">
    <property type="entry name" value="Ankyrin_rpt"/>
</dbReference>
<comment type="catalytic activity">
    <reaction evidence="5">
        <text>L-glutamine + H2O = L-glutamate + NH4(+)</text>
        <dbReference type="Rhea" id="RHEA:15889"/>
        <dbReference type="ChEBI" id="CHEBI:15377"/>
        <dbReference type="ChEBI" id="CHEBI:28938"/>
        <dbReference type="ChEBI" id="CHEBI:29985"/>
        <dbReference type="ChEBI" id="CHEBI:58359"/>
        <dbReference type="EC" id="3.5.1.2"/>
    </reaction>
</comment>
<feature type="repeat" description="ANK" evidence="6">
    <location>
        <begin position="294"/>
        <end position="316"/>
    </location>
</feature>
<dbReference type="SUPFAM" id="SSF48403">
    <property type="entry name" value="Ankyrin repeat"/>
    <property type="match status" value="1"/>
</dbReference>
<dbReference type="EMBL" id="WIXE01012375">
    <property type="protein sequence ID" value="KAK5975982.1"/>
    <property type="molecule type" value="Genomic_DNA"/>
</dbReference>
<keyword evidence="8" id="KW-1185">Reference proteome</keyword>